<reference evidence="2" key="1">
    <citation type="submission" date="2023-03" db="EMBL/GenBank/DDBJ databases">
        <authorList>
            <person name="Shen W."/>
            <person name="Cai J."/>
        </authorList>
    </citation>
    <scope>NUCLEOTIDE SEQUENCE</scope>
    <source>
        <strain evidence="2">B226-2</strain>
    </source>
</reference>
<keyword evidence="1" id="KW-0472">Membrane</keyword>
<sequence length="136" mass="15602">MEVIDQINEFFRQYFGVGIIGGLVVAGRQFWKMYKELTKRNNQLDELLKGQTELDTRLDTLELQGNLRQEASLASLHDRIYASYEVILKRGAVTMKELNNMSHLWKAYSGLGGNGTGHAMYERICAMPVIEKEEEE</sequence>
<dbReference type="Proteomes" id="UP001256711">
    <property type="component" value="Unassembled WGS sequence"/>
</dbReference>
<protein>
    <submittedName>
        <fullName evidence="2">Uncharacterized protein</fullName>
    </submittedName>
</protein>
<comment type="caution">
    <text evidence="2">The sequence shown here is derived from an EMBL/GenBank/DDBJ whole genome shotgun (WGS) entry which is preliminary data.</text>
</comment>
<keyword evidence="1" id="KW-1133">Transmembrane helix</keyword>
<evidence type="ECO:0000313" key="2">
    <source>
        <dbReference type="EMBL" id="MDT2810073.1"/>
    </source>
</evidence>
<accession>A0AAW8TVR1</accession>
<dbReference type="EMBL" id="JARQBJ010000002">
    <property type="protein sequence ID" value="MDT2810073.1"/>
    <property type="molecule type" value="Genomic_DNA"/>
</dbReference>
<dbReference type="AlphaFoldDB" id="A0AAW8TVR1"/>
<name>A0AAW8TVR1_9ENTE</name>
<organism evidence="2 3">
    <name type="scientific">Enterococcus asini</name>
    <dbReference type="NCBI Taxonomy" id="57732"/>
    <lineage>
        <taxon>Bacteria</taxon>
        <taxon>Bacillati</taxon>
        <taxon>Bacillota</taxon>
        <taxon>Bacilli</taxon>
        <taxon>Lactobacillales</taxon>
        <taxon>Enterococcaceae</taxon>
        <taxon>Enterococcus</taxon>
    </lineage>
</organism>
<feature type="transmembrane region" description="Helical" evidence="1">
    <location>
        <begin position="12"/>
        <end position="31"/>
    </location>
</feature>
<evidence type="ECO:0000256" key="1">
    <source>
        <dbReference type="SAM" id="Phobius"/>
    </source>
</evidence>
<evidence type="ECO:0000313" key="3">
    <source>
        <dbReference type="Proteomes" id="UP001256711"/>
    </source>
</evidence>
<proteinExistence type="predicted"/>
<keyword evidence="1" id="KW-0812">Transmembrane</keyword>
<gene>
    <name evidence="2" type="ORF">P7H43_06220</name>
</gene>
<dbReference type="RefSeq" id="WP_311835305.1">
    <property type="nucleotide sequence ID" value="NZ_JARQBJ010000002.1"/>
</dbReference>